<reference evidence="1 2" key="1">
    <citation type="journal article" date="2016" name="Mol. Biol. Evol.">
        <title>Comparative Genomics of Early-Diverging Mushroom-Forming Fungi Provides Insights into the Origins of Lignocellulose Decay Capabilities.</title>
        <authorList>
            <person name="Nagy L.G."/>
            <person name="Riley R."/>
            <person name="Tritt A."/>
            <person name="Adam C."/>
            <person name="Daum C."/>
            <person name="Floudas D."/>
            <person name="Sun H."/>
            <person name="Yadav J.S."/>
            <person name="Pangilinan J."/>
            <person name="Larsson K.H."/>
            <person name="Matsuura K."/>
            <person name="Barry K."/>
            <person name="Labutti K."/>
            <person name="Kuo R."/>
            <person name="Ohm R.A."/>
            <person name="Bhattacharya S.S."/>
            <person name="Shirouzu T."/>
            <person name="Yoshinaga Y."/>
            <person name="Martin F.M."/>
            <person name="Grigoriev I.V."/>
            <person name="Hibbett D.S."/>
        </authorList>
    </citation>
    <scope>NUCLEOTIDE SEQUENCE [LARGE SCALE GENOMIC DNA]</scope>
    <source>
        <strain evidence="1 2">HHB12733</strain>
    </source>
</reference>
<dbReference type="AlphaFoldDB" id="A0A165J3J5"/>
<evidence type="ECO:0000313" key="1">
    <source>
        <dbReference type="EMBL" id="KZT61326.1"/>
    </source>
</evidence>
<dbReference type="OrthoDB" id="3335358at2759"/>
<evidence type="ECO:0000313" key="2">
    <source>
        <dbReference type="Proteomes" id="UP000076842"/>
    </source>
</evidence>
<dbReference type="EMBL" id="KV423924">
    <property type="protein sequence ID" value="KZT61326.1"/>
    <property type="molecule type" value="Genomic_DNA"/>
</dbReference>
<dbReference type="PANTHER" id="PTHR34129:SF1">
    <property type="entry name" value="DUF952 DOMAIN-CONTAINING PROTEIN"/>
    <property type="match status" value="1"/>
</dbReference>
<name>A0A165J3J5_9BASI</name>
<gene>
    <name evidence="1" type="ORF">CALCODRAFT_491432</name>
</gene>
<proteinExistence type="predicted"/>
<dbReference type="Pfam" id="PF06108">
    <property type="entry name" value="DUF952"/>
    <property type="match status" value="1"/>
</dbReference>
<dbReference type="SUPFAM" id="SSF56399">
    <property type="entry name" value="ADP-ribosylation"/>
    <property type="match status" value="1"/>
</dbReference>
<keyword evidence="2" id="KW-1185">Reference proteome</keyword>
<dbReference type="Proteomes" id="UP000076842">
    <property type="component" value="Unassembled WGS sequence"/>
</dbReference>
<dbReference type="InParanoid" id="A0A165J3J5"/>
<dbReference type="PANTHER" id="PTHR34129">
    <property type="entry name" value="BLR1139 PROTEIN"/>
    <property type="match status" value="1"/>
</dbReference>
<dbReference type="STRING" id="1353952.A0A165J3J5"/>
<dbReference type="Gene3D" id="3.20.170.20">
    <property type="entry name" value="Protein of unknown function DUF952"/>
    <property type="match status" value="1"/>
</dbReference>
<accession>A0A165J3J5</accession>
<protein>
    <submittedName>
        <fullName evidence="1">Uncharacterized protein</fullName>
    </submittedName>
</protein>
<sequence length="134" mass="15171">MAVPNESLPVNLFKILDPSEFPTGAPSAASLSSISTMPSTALDKSEGFIHMARARQLSLPLSRFFADVDEIVLVRVVWDKVKDDIRWDKISSGDEYPHLLRDLRGDDCDEVKVVQREGKDWPERIESEKGWVWS</sequence>
<dbReference type="InterPro" id="IPR009297">
    <property type="entry name" value="DUF952"/>
</dbReference>
<organism evidence="1 2">
    <name type="scientific">Calocera cornea HHB12733</name>
    <dbReference type="NCBI Taxonomy" id="1353952"/>
    <lineage>
        <taxon>Eukaryota</taxon>
        <taxon>Fungi</taxon>
        <taxon>Dikarya</taxon>
        <taxon>Basidiomycota</taxon>
        <taxon>Agaricomycotina</taxon>
        <taxon>Dacrymycetes</taxon>
        <taxon>Dacrymycetales</taxon>
        <taxon>Dacrymycetaceae</taxon>
        <taxon>Calocera</taxon>
    </lineage>
</organism>